<gene>
    <name evidence="4" type="ORF">T459_31826</name>
</gene>
<keyword evidence="1" id="KW-0479">Metal-binding</keyword>
<evidence type="ECO:0000256" key="1">
    <source>
        <dbReference type="PROSITE-ProRule" id="PRU00047"/>
    </source>
</evidence>
<proteinExistence type="predicted"/>
<feature type="compositionally biased region" description="Basic and acidic residues" evidence="2">
    <location>
        <begin position="82"/>
        <end position="91"/>
    </location>
</feature>
<dbReference type="PROSITE" id="PS50158">
    <property type="entry name" value="ZF_CCHC"/>
    <property type="match status" value="1"/>
</dbReference>
<sequence>MKKPFFSLTLSAFGQVLKEQDKFIKPIGEVILIPANFERQQNLATAHKDDDALGDEDLIDVLLRVKKDRSLEFPITNDNIKEDNKAAERRSKGNSTINGAHIVKDDQNNSMKRKKAEQGSNQPKKKLKGKCFNCGKIGHKCMDCRAPKKGKIKDQENMIESNKECDDLCAMFSEYNLVRNPHKW</sequence>
<keyword evidence="5" id="KW-1185">Reference proteome</keyword>
<keyword evidence="1" id="KW-0862">Zinc</keyword>
<name>A0A2G2Y3M5_CAPAN</name>
<evidence type="ECO:0000256" key="2">
    <source>
        <dbReference type="SAM" id="MobiDB-lite"/>
    </source>
</evidence>
<organism evidence="4 5">
    <name type="scientific">Capsicum annuum</name>
    <name type="common">Capsicum pepper</name>
    <dbReference type="NCBI Taxonomy" id="4072"/>
    <lineage>
        <taxon>Eukaryota</taxon>
        <taxon>Viridiplantae</taxon>
        <taxon>Streptophyta</taxon>
        <taxon>Embryophyta</taxon>
        <taxon>Tracheophyta</taxon>
        <taxon>Spermatophyta</taxon>
        <taxon>Magnoliopsida</taxon>
        <taxon>eudicotyledons</taxon>
        <taxon>Gunneridae</taxon>
        <taxon>Pentapetalae</taxon>
        <taxon>asterids</taxon>
        <taxon>lamiids</taxon>
        <taxon>Solanales</taxon>
        <taxon>Solanaceae</taxon>
        <taxon>Solanoideae</taxon>
        <taxon>Capsiceae</taxon>
        <taxon>Capsicum</taxon>
    </lineage>
</organism>
<reference evidence="4 5" key="2">
    <citation type="journal article" date="2017" name="Genome Biol.">
        <title>New reference genome sequences of hot pepper reveal the massive evolution of plant disease-resistance genes by retroduplication.</title>
        <authorList>
            <person name="Kim S."/>
            <person name="Park J."/>
            <person name="Yeom S.I."/>
            <person name="Kim Y.M."/>
            <person name="Seo E."/>
            <person name="Kim K.T."/>
            <person name="Kim M.S."/>
            <person name="Lee J.M."/>
            <person name="Cheong K."/>
            <person name="Shin H.S."/>
            <person name="Kim S.B."/>
            <person name="Han K."/>
            <person name="Lee J."/>
            <person name="Park M."/>
            <person name="Lee H.A."/>
            <person name="Lee H.Y."/>
            <person name="Lee Y."/>
            <person name="Oh S."/>
            <person name="Lee J.H."/>
            <person name="Choi E."/>
            <person name="Choi E."/>
            <person name="Lee S.E."/>
            <person name="Jeon J."/>
            <person name="Kim H."/>
            <person name="Choi G."/>
            <person name="Song H."/>
            <person name="Lee J."/>
            <person name="Lee S.C."/>
            <person name="Kwon J.K."/>
            <person name="Lee H.Y."/>
            <person name="Koo N."/>
            <person name="Hong Y."/>
            <person name="Kim R.W."/>
            <person name="Kang W.H."/>
            <person name="Huh J.H."/>
            <person name="Kang B.C."/>
            <person name="Yang T.J."/>
            <person name="Lee Y.H."/>
            <person name="Bennetzen J.L."/>
            <person name="Choi D."/>
        </authorList>
    </citation>
    <scope>NUCLEOTIDE SEQUENCE [LARGE SCALE GENOMIC DNA]</scope>
    <source>
        <strain evidence="5">cv. CM334</strain>
    </source>
</reference>
<evidence type="ECO:0000313" key="5">
    <source>
        <dbReference type="Proteomes" id="UP000222542"/>
    </source>
</evidence>
<dbReference type="PANTHER" id="PTHR47592">
    <property type="entry name" value="PBF68 PROTEIN"/>
    <property type="match status" value="1"/>
</dbReference>
<dbReference type="Proteomes" id="UP000222542">
    <property type="component" value="Unassembled WGS sequence"/>
</dbReference>
<dbReference type="SUPFAM" id="SSF57756">
    <property type="entry name" value="Retrovirus zinc finger-like domains"/>
    <property type="match status" value="1"/>
</dbReference>
<dbReference type="InterPro" id="IPR001878">
    <property type="entry name" value="Znf_CCHC"/>
</dbReference>
<evidence type="ECO:0000313" key="4">
    <source>
        <dbReference type="EMBL" id="PHT64299.1"/>
    </source>
</evidence>
<dbReference type="GO" id="GO:0008270">
    <property type="term" value="F:zinc ion binding"/>
    <property type="evidence" value="ECO:0007669"/>
    <property type="project" value="UniProtKB-KW"/>
</dbReference>
<dbReference type="PANTHER" id="PTHR47592:SF27">
    <property type="entry name" value="OS08G0421700 PROTEIN"/>
    <property type="match status" value="1"/>
</dbReference>
<dbReference type="AlphaFoldDB" id="A0A2G2Y3M5"/>
<reference evidence="4 5" key="1">
    <citation type="journal article" date="2014" name="Nat. Genet.">
        <title>Genome sequence of the hot pepper provides insights into the evolution of pungency in Capsicum species.</title>
        <authorList>
            <person name="Kim S."/>
            <person name="Park M."/>
            <person name="Yeom S.I."/>
            <person name="Kim Y.M."/>
            <person name="Lee J.M."/>
            <person name="Lee H.A."/>
            <person name="Seo E."/>
            <person name="Choi J."/>
            <person name="Cheong K."/>
            <person name="Kim K.T."/>
            <person name="Jung K."/>
            <person name="Lee G.W."/>
            <person name="Oh S.K."/>
            <person name="Bae C."/>
            <person name="Kim S.B."/>
            <person name="Lee H.Y."/>
            <person name="Kim S.Y."/>
            <person name="Kim M.S."/>
            <person name="Kang B.C."/>
            <person name="Jo Y.D."/>
            <person name="Yang H.B."/>
            <person name="Jeong H.J."/>
            <person name="Kang W.H."/>
            <person name="Kwon J.K."/>
            <person name="Shin C."/>
            <person name="Lim J.Y."/>
            <person name="Park J.H."/>
            <person name="Huh J.H."/>
            <person name="Kim J.S."/>
            <person name="Kim B.D."/>
            <person name="Cohen O."/>
            <person name="Paran I."/>
            <person name="Suh M.C."/>
            <person name="Lee S.B."/>
            <person name="Kim Y.K."/>
            <person name="Shin Y."/>
            <person name="Noh S.J."/>
            <person name="Park J."/>
            <person name="Seo Y.S."/>
            <person name="Kwon S.Y."/>
            <person name="Kim H.A."/>
            <person name="Park J.M."/>
            <person name="Kim H.J."/>
            <person name="Choi S.B."/>
            <person name="Bosland P.W."/>
            <person name="Reeves G."/>
            <person name="Jo S.H."/>
            <person name="Lee B.W."/>
            <person name="Cho H.T."/>
            <person name="Choi H.S."/>
            <person name="Lee M.S."/>
            <person name="Yu Y."/>
            <person name="Do Choi Y."/>
            <person name="Park B.S."/>
            <person name="van Deynze A."/>
            <person name="Ashrafi H."/>
            <person name="Hill T."/>
            <person name="Kim W.T."/>
            <person name="Pai H.S."/>
            <person name="Ahn H.K."/>
            <person name="Yeam I."/>
            <person name="Giovannoni J.J."/>
            <person name="Rose J.K."/>
            <person name="Sorensen I."/>
            <person name="Lee S.J."/>
            <person name="Kim R.W."/>
            <person name="Choi I.Y."/>
            <person name="Choi B.S."/>
            <person name="Lim J.S."/>
            <person name="Lee Y.H."/>
            <person name="Choi D."/>
        </authorList>
    </citation>
    <scope>NUCLEOTIDE SEQUENCE [LARGE SCALE GENOMIC DNA]</scope>
    <source>
        <strain evidence="5">cv. CM334</strain>
    </source>
</reference>
<dbReference type="EMBL" id="AYRZ02000016">
    <property type="protein sequence ID" value="PHT64299.1"/>
    <property type="molecule type" value="Genomic_DNA"/>
</dbReference>
<feature type="domain" description="CCHC-type" evidence="3">
    <location>
        <begin position="130"/>
        <end position="145"/>
    </location>
</feature>
<dbReference type="GO" id="GO:0003676">
    <property type="term" value="F:nucleic acid binding"/>
    <property type="evidence" value="ECO:0007669"/>
    <property type="project" value="InterPro"/>
</dbReference>
<evidence type="ECO:0000259" key="3">
    <source>
        <dbReference type="PROSITE" id="PS50158"/>
    </source>
</evidence>
<comment type="caution">
    <text evidence="4">The sequence shown here is derived from an EMBL/GenBank/DDBJ whole genome shotgun (WGS) entry which is preliminary data.</text>
</comment>
<dbReference type="InterPro" id="IPR036875">
    <property type="entry name" value="Znf_CCHC_sf"/>
</dbReference>
<protein>
    <recommendedName>
        <fullName evidence="3">CCHC-type domain-containing protein</fullName>
    </recommendedName>
</protein>
<accession>A0A2G2Y3M5</accession>
<dbReference type="Gramene" id="PHT64299">
    <property type="protein sequence ID" value="PHT64299"/>
    <property type="gene ID" value="T459_31826"/>
</dbReference>
<keyword evidence="1" id="KW-0863">Zinc-finger</keyword>
<feature type="region of interest" description="Disordered" evidence="2">
    <location>
        <begin position="82"/>
        <end position="126"/>
    </location>
</feature>